<dbReference type="GO" id="GO:0003677">
    <property type="term" value="F:DNA binding"/>
    <property type="evidence" value="ECO:0007669"/>
    <property type="project" value="UniProtKB-KW"/>
</dbReference>
<feature type="domain" description="AP2/ERF" evidence="7">
    <location>
        <begin position="132"/>
        <end position="198"/>
    </location>
</feature>
<sequence>MGVWSPLDDVDDAEKKKKEEKVKMHPTVEDLEQHNNSVQFQNSNNYSTIVFSNVEESLGEQVQFPDPEYSRRAQQIRRIYLNGSPELKTPRSSRPVTAATTKSMGVLSDRDQLRTPATDLNFEPPVEEPPLPYQILKKKQKGIYKHNNKWRARLWIPEKGEIYLGHYRSKEDAALAFDRAAIALRSFAKATKQGLNYSKDIYKEEYKLLEDLGIDTVAFKLRTHAEKENSWQNQENYDLPTDS</sequence>
<feature type="compositionally biased region" description="Basic and acidic residues" evidence="6">
    <location>
        <begin position="13"/>
        <end position="33"/>
    </location>
</feature>
<evidence type="ECO:0000256" key="6">
    <source>
        <dbReference type="SAM" id="MobiDB-lite"/>
    </source>
</evidence>
<dbReference type="InterPro" id="IPR016177">
    <property type="entry name" value="DNA-bd_dom_sf"/>
</dbReference>
<dbReference type="EMBL" id="CP151505">
    <property type="protein sequence ID" value="WZN62091.1"/>
    <property type="molecule type" value="Genomic_DNA"/>
</dbReference>
<name>A0AAX4P7S3_9CHLO</name>
<dbReference type="AlphaFoldDB" id="A0AAX4P7S3"/>
<organism evidence="8 9">
    <name type="scientific">Chloropicon roscoffensis</name>
    <dbReference type="NCBI Taxonomy" id="1461544"/>
    <lineage>
        <taxon>Eukaryota</taxon>
        <taxon>Viridiplantae</taxon>
        <taxon>Chlorophyta</taxon>
        <taxon>Chloropicophyceae</taxon>
        <taxon>Chloropicales</taxon>
        <taxon>Chloropicaceae</taxon>
        <taxon>Chloropicon</taxon>
    </lineage>
</organism>
<evidence type="ECO:0000256" key="3">
    <source>
        <dbReference type="ARBA" id="ARBA00023125"/>
    </source>
</evidence>
<keyword evidence="2" id="KW-0805">Transcription regulation</keyword>
<dbReference type="SUPFAM" id="SSF54171">
    <property type="entry name" value="DNA-binding domain"/>
    <property type="match status" value="1"/>
</dbReference>
<dbReference type="InterPro" id="IPR036955">
    <property type="entry name" value="AP2/ERF_dom_sf"/>
</dbReference>
<evidence type="ECO:0000256" key="4">
    <source>
        <dbReference type="ARBA" id="ARBA00023163"/>
    </source>
</evidence>
<keyword evidence="4" id="KW-0804">Transcription</keyword>
<evidence type="ECO:0000313" key="9">
    <source>
        <dbReference type="Proteomes" id="UP001472866"/>
    </source>
</evidence>
<evidence type="ECO:0000256" key="5">
    <source>
        <dbReference type="ARBA" id="ARBA00023242"/>
    </source>
</evidence>
<dbReference type="GO" id="GO:0005634">
    <property type="term" value="C:nucleus"/>
    <property type="evidence" value="ECO:0007669"/>
    <property type="project" value="UniProtKB-SubCell"/>
</dbReference>
<evidence type="ECO:0000259" key="7">
    <source>
        <dbReference type="PROSITE" id="PS51032"/>
    </source>
</evidence>
<dbReference type="Gene3D" id="3.30.730.10">
    <property type="entry name" value="AP2/ERF domain"/>
    <property type="match status" value="1"/>
</dbReference>
<dbReference type="PROSITE" id="PS51032">
    <property type="entry name" value="AP2_ERF"/>
    <property type="match status" value="1"/>
</dbReference>
<keyword evidence="3" id="KW-0238">DNA-binding</keyword>
<evidence type="ECO:0000313" key="8">
    <source>
        <dbReference type="EMBL" id="WZN62091.1"/>
    </source>
</evidence>
<dbReference type="Proteomes" id="UP001472866">
    <property type="component" value="Chromosome 05"/>
</dbReference>
<dbReference type="GO" id="GO:0003700">
    <property type="term" value="F:DNA-binding transcription factor activity"/>
    <property type="evidence" value="ECO:0007669"/>
    <property type="project" value="InterPro"/>
</dbReference>
<keyword evidence="5" id="KW-0539">Nucleus</keyword>
<accession>A0AAX4P7S3</accession>
<comment type="subcellular location">
    <subcellularLocation>
        <location evidence="1">Nucleus</location>
    </subcellularLocation>
</comment>
<feature type="region of interest" description="Disordered" evidence="6">
    <location>
        <begin position="1"/>
        <end position="40"/>
    </location>
</feature>
<evidence type="ECO:0000256" key="1">
    <source>
        <dbReference type="ARBA" id="ARBA00004123"/>
    </source>
</evidence>
<dbReference type="InterPro" id="IPR001471">
    <property type="entry name" value="AP2/ERF_dom"/>
</dbReference>
<dbReference type="SMART" id="SM00380">
    <property type="entry name" value="AP2"/>
    <property type="match status" value="1"/>
</dbReference>
<protein>
    <submittedName>
        <fullName evidence="8">AP2/ERF domain-containing protein</fullName>
    </submittedName>
</protein>
<proteinExistence type="predicted"/>
<evidence type="ECO:0000256" key="2">
    <source>
        <dbReference type="ARBA" id="ARBA00023015"/>
    </source>
</evidence>
<reference evidence="8 9" key="1">
    <citation type="submission" date="2024-03" db="EMBL/GenBank/DDBJ databases">
        <title>Complete genome sequence of the green alga Chloropicon roscoffensis RCC1871.</title>
        <authorList>
            <person name="Lemieux C."/>
            <person name="Pombert J.-F."/>
            <person name="Otis C."/>
            <person name="Turmel M."/>
        </authorList>
    </citation>
    <scope>NUCLEOTIDE SEQUENCE [LARGE SCALE GENOMIC DNA]</scope>
    <source>
        <strain evidence="8 9">RCC1871</strain>
    </source>
</reference>
<gene>
    <name evidence="8" type="ORF">HKI87_05g36270</name>
</gene>
<keyword evidence="9" id="KW-1185">Reference proteome</keyword>